<organism evidence="1 2">
    <name type="scientific">Actinomycetospora straminea</name>
    <dbReference type="NCBI Taxonomy" id="663607"/>
    <lineage>
        <taxon>Bacteria</taxon>
        <taxon>Bacillati</taxon>
        <taxon>Actinomycetota</taxon>
        <taxon>Actinomycetes</taxon>
        <taxon>Pseudonocardiales</taxon>
        <taxon>Pseudonocardiaceae</taxon>
        <taxon>Actinomycetospora</taxon>
    </lineage>
</organism>
<reference evidence="2" key="1">
    <citation type="journal article" date="2019" name="Int. J. Syst. Evol. Microbiol.">
        <title>The Global Catalogue of Microorganisms (GCM) 10K type strain sequencing project: providing services to taxonomists for standard genome sequencing and annotation.</title>
        <authorList>
            <consortium name="The Broad Institute Genomics Platform"/>
            <consortium name="The Broad Institute Genome Sequencing Center for Infectious Disease"/>
            <person name="Wu L."/>
            <person name="Ma J."/>
        </authorList>
    </citation>
    <scope>NUCLEOTIDE SEQUENCE [LARGE SCALE GENOMIC DNA]</scope>
    <source>
        <strain evidence="2">JCM 17983</strain>
    </source>
</reference>
<dbReference type="InterPro" id="IPR036770">
    <property type="entry name" value="Ankyrin_rpt-contain_sf"/>
</dbReference>
<dbReference type="EMBL" id="BAABHQ010000005">
    <property type="protein sequence ID" value="GAA4873947.1"/>
    <property type="molecule type" value="Genomic_DNA"/>
</dbReference>
<dbReference type="Pfam" id="PF12796">
    <property type="entry name" value="Ank_2"/>
    <property type="match status" value="1"/>
</dbReference>
<dbReference type="Gene3D" id="1.25.40.20">
    <property type="entry name" value="Ankyrin repeat-containing domain"/>
    <property type="match status" value="1"/>
</dbReference>
<dbReference type="RefSeq" id="WP_274230745.1">
    <property type="nucleotide sequence ID" value="NZ_BAABHQ010000005.1"/>
</dbReference>
<sequence length="109" mass="11331">MGDVEGAVTARSVAGLVDAAAVGDDEAVVALLHVSPSPGWDEVDLAFWSACRGGHLSTVEILFRHGAQLNRCHHHLGQTPLDAAVASGAEGLVRWLRVRGGSTAAGLRR</sequence>
<name>A0ABP9EAJ5_9PSEU</name>
<evidence type="ECO:0008006" key="3">
    <source>
        <dbReference type="Google" id="ProtNLM"/>
    </source>
</evidence>
<gene>
    <name evidence="1" type="ORF">GCM10023203_24820</name>
</gene>
<dbReference type="SMART" id="SM00248">
    <property type="entry name" value="ANK"/>
    <property type="match status" value="2"/>
</dbReference>
<evidence type="ECO:0000313" key="2">
    <source>
        <dbReference type="Proteomes" id="UP001500457"/>
    </source>
</evidence>
<comment type="caution">
    <text evidence="1">The sequence shown here is derived from an EMBL/GenBank/DDBJ whole genome shotgun (WGS) entry which is preliminary data.</text>
</comment>
<dbReference type="Proteomes" id="UP001500457">
    <property type="component" value="Unassembled WGS sequence"/>
</dbReference>
<dbReference type="SUPFAM" id="SSF48403">
    <property type="entry name" value="Ankyrin repeat"/>
    <property type="match status" value="1"/>
</dbReference>
<dbReference type="InterPro" id="IPR002110">
    <property type="entry name" value="Ankyrin_rpt"/>
</dbReference>
<accession>A0ABP9EAJ5</accession>
<evidence type="ECO:0000313" key="1">
    <source>
        <dbReference type="EMBL" id="GAA4873947.1"/>
    </source>
</evidence>
<proteinExistence type="predicted"/>
<protein>
    <recommendedName>
        <fullName evidence="3">Ankyrin repeat protein</fullName>
    </recommendedName>
</protein>
<keyword evidence="2" id="KW-1185">Reference proteome</keyword>